<dbReference type="AlphaFoldDB" id="A0A831X7V4"/>
<dbReference type="GO" id="GO:0005524">
    <property type="term" value="F:ATP binding"/>
    <property type="evidence" value="ECO:0007669"/>
    <property type="project" value="UniProtKB-UniRule"/>
</dbReference>
<dbReference type="InterPro" id="IPR013564">
    <property type="entry name" value="MurT_C"/>
</dbReference>
<dbReference type="Pfam" id="PF08245">
    <property type="entry name" value="Mur_ligase_M"/>
    <property type="match status" value="1"/>
</dbReference>
<dbReference type="UniPathway" id="UPA00219"/>
<protein>
    <recommendedName>
        <fullName evidence="1">Lipid II isoglutaminyl synthase (glutamine-hydrolyzing) subunit MurT</fullName>
        <ecNumber evidence="1">6.3.5.13</ecNumber>
    </recommendedName>
</protein>
<organism evidence="4">
    <name type="scientific">Thermorudis peleae</name>
    <dbReference type="NCBI Taxonomy" id="1382356"/>
    <lineage>
        <taxon>Bacteria</taxon>
        <taxon>Pseudomonadati</taxon>
        <taxon>Thermomicrobiota</taxon>
        <taxon>Thermomicrobia</taxon>
        <taxon>Thermomicrobia incertae sedis</taxon>
        <taxon>Thermorudis</taxon>
    </lineage>
</organism>
<dbReference type="EMBL" id="DSIY01000216">
    <property type="protein sequence ID" value="HEG91602.1"/>
    <property type="molecule type" value="Genomic_DNA"/>
</dbReference>
<feature type="binding site" evidence="1">
    <location>
        <position position="214"/>
    </location>
    <ligand>
        <name>Zn(2+)</name>
        <dbReference type="ChEBI" id="CHEBI:29105"/>
    </ligand>
</feature>
<dbReference type="PANTHER" id="PTHR23135:SF7">
    <property type="entry name" value="LIPID II ISOGLUTAMINYL SYNTHASE (GLUTAMINE-HYDROLYZING) SUBUNIT MURT"/>
    <property type="match status" value="1"/>
</dbReference>
<dbReference type="GO" id="GO:0140282">
    <property type="term" value="F:carbon-nitrogen ligase activity on lipid II"/>
    <property type="evidence" value="ECO:0007669"/>
    <property type="project" value="UniProtKB-UniRule"/>
</dbReference>
<gene>
    <name evidence="1" type="primary">murT</name>
    <name evidence="4" type="ORF">ENP34_09195</name>
</gene>
<keyword evidence="1" id="KW-0547">Nucleotide-binding</keyword>
<dbReference type="EC" id="6.3.5.13" evidence="1"/>
<evidence type="ECO:0000259" key="2">
    <source>
        <dbReference type="Pfam" id="PF08245"/>
    </source>
</evidence>
<proteinExistence type="inferred from homology"/>
<dbReference type="Gene3D" id="3.40.1190.10">
    <property type="entry name" value="Mur-like, catalytic domain"/>
    <property type="match status" value="1"/>
</dbReference>
<comment type="function">
    <text evidence="1">The lipid II isoglutaminyl synthase complex catalyzes the formation of alpha-D-isoglutamine in the cell wall lipid II stem peptide. The MurT subunit catalyzes the ATP-dependent amidation of D-glutamate residue of lipid II, converting it to an isoglutamine residue.</text>
</comment>
<comment type="catalytic activity">
    <reaction evidence="1">
        <text>beta-D-GlcNAc-(1-&gt;4)-Mur2Ac(oyl-L-Ala-gamma-D-Glu-L-Lys-D-Ala-D-Ala)-di-trans,octa-cis-undecaprenyl diphosphate + L-glutamine + ATP + H2O = beta-D-GlcNAc-(1-&gt;4)-Mur2Ac(oyl-L-Ala-D-isoglutaminyl-L-Lys-D-Ala-D-Ala)-di-trans,octa-cis-undecaprenyl diphosphate + L-glutamate + ADP + phosphate + H(+)</text>
        <dbReference type="Rhea" id="RHEA:57928"/>
        <dbReference type="ChEBI" id="CHEBI:15377"/>
        <dbReference type="ChEBI" id="CHEBI:15378"/>
        <dbReference type="ChEBI" id="CHEBI:29985"/>
        <dbReference type="ChEBI" id="CHEBI:30616"/>
        <dbReference type="ChEBI" id="CHEBI:43474"/>
        <dbReference type="ChEBI" id="CHEBI:58359"/>
        <dbReference type="ChEBI" id="CHEBI:60033"/>
        <dbReference type="ChEBI" id="CHEBI:62233"/>
        <dbReference type="ChEBI" id="CHEBI:456216"/>
        <dbReference type="EC" id="6.3.5.13"/>
    </reaction>
</comment>
<keyword evidence="1 4" id="KW-0436">Ligase</keyword>
<dbReference type="InterPro" id="IPR043703">
    <property type="entry name" value="Lipid_II_synth_MurT"/>
</dbReference>
<dbReference type="GO" id="GO:0008270">
    <property type="term" value="F:zinc ion binding"/>
    <property type="evidence" value="ECO:0007669"/>
    <property type="project" value="UniProtKB-UniRule"/>
</dbReference>
<dbReference type="GO" id="GO:0008360">
    <property type="term" value="P:regulation of cell shape"/>
    <property type="evidence" value="ECO:0007669"/>
    <property type="project" value="UniProtKB-KW"/>
</dbReference>
<keyword evidence="1" id="KW-0133">Cell shape</keyword>
<name>A0A831X7V4_9BACT</name>
<dbReference type="SUPFAM" id="SSF53623">
    <property type="entry name" value="MurD-like peptide ligases, catalytic domain"/>
    <property type="match status" value="1"/>
</dbReference>
<comment type="catalytic activity">
    <reaction evidence="1">
        <text>beta-D-GlcNAc-(1-&gt;4)-Mur2Ac(oyl-L-Ala-gamma-D-Glu-L-Lys-D-Ala-D-Ala)-di-trans,octa-cis-undecaprenyl diphosphate + ATP = beta-D-GlcNAc-(1-&gt;4)-Mur2Ac(oyl-L-Ala-gamma-D-O-P-Glu-L-Lys-D-Ala-D-Ala)-di-trans,octa-cis-undecaprenyl diphosphate + ADP</text>
        <dbReference type="Rhea" id="RHEA:59488"/>
        <dbReference type="ChEBI" id="CHEBI:30616"/>
        <dbReference type="ChEBI" id="CHEBI:60033"/>
        <dbReference type="ChEBI" id="CHEBI:143132"/>
        <dbReference type="ChEBI" id="CHEBI:456216"/>
    </reaction>
</comment>
<dbReference type="GO" id="GO:0071555">
    <property type="term" value="P:cell wall organization"/>
    <property type="evidence" value="ECO:0007669"/>
    <property type="project" value="UniProtKB-KW"/>
</dbReference>
<comment type="caution">
    <text evidence="4">The sequence shown here is derived from an EMBL/GenBank/DDBJ whole genome shotgun (WGS) entry which is preliminary data.</text>
</comment>
<evidence type="ECO:0000259" key="3">
    <source>
        <dbReference type="Pfam" id="PF08353"/>
    </source>
</evidence>
<comment type="similarity">
    <text evidence="1">Belongs to the MurCDEF family. MurT subfamily.</text>
</comment>
<dbReference type="GO" id="GO:0009252">
    <property type="term" value="P:peptidoglycan biosynthetic process"/>
    <property type="evidence" value="ECO:0007669"/>
    <property type="project" value="UniProtKB-UniRule"/>
</dbReference>
<reference evidence="4" key="1">
    <citation type="journal article" date="2020" name="mSystems">
        <title>Genome- and Community-Level Interaction Insights into Carbon Utilization and Element Cycling Functions of Hydrothermarchaeota in Hydrothermal Sediment.</title>
        <authorList>
            <person name="Zhou Z."/>
            <person name="Liu Y."/>
            <person name="Xu W."/>
            <person name="Pan J."/>
            <person name="Luo Z.H."/>
            <person name="Li M."/>
        </authorList>
    </citation>
    <scope>NUCLEOTIDE SEQUENCE [LARGE SCALE GENOMIC DNA]</scope>
    <source>
        <strain evidence="4">SpSt-210</strain>
    </source>
</reference>
<feature type="domain" description="Lipid II isoglutaminyl synthase (glutamine-hydrolyzing) subunit MurT C-terminal" evidence="3">
    <location>
        <begin position="333"/>
        <end position="444"/>
    </location>
</feature>
<sequence length="463" mass="49306">MDPRLSLAVGVSRLSAAAIRRLGRGGGTALPGLLATLIDPGALGKLSRQLPGGCVVVAGTNGKTTTARMLATILEQAGHRVVHNRSGSNLVRGITAAFAEQSSLLGRVRGEIAVIEADEAAFPAVVRQTRPRIVLLLNLFRDQLDRYGELDTVARSWGEALRALPAESRVVVNVDDPTLAALTGELAGRRLAFGLAERRVALDRLPHAADASVCRRCGTAFTYRAAFISHLGDYRCPGCGFERPPLDVAAGSIALEGLERLSFEVTVPGRKPWPVEVPLSGLYNVYNALAAVAASLALGIVPEVIQAGLAATRAAFGRLERVSYRGRSLVIVLIKNPTGLNEVVRMLASARVEAPLLVLINDLDADGRDVSWLWDADLEPLSEARFPVFTGGIRGADMALRLKYAGVPQERLRVLGDLPGALDAFVSELAPGQTGYILPTYTAMLALRRALAGRGVAPAFWRQ</sequence>
<comment type="subunit">
    <text evidence="1">Forms a heterodimer with GatD.</text>
</comment>
<feature type="active site" evidence="1">
    <location>
        <position position="369"/>
    </location>
</feature>
<dbReference type="InterPro" id="IPR013221">
    <property type="entry name" value="Mur_ligase_cen"/>
</dbReference>
<evidence type="ECO:0000313" key="4">
    <source>
        <dbReference type="EMBL" id="HEG91602.1"/>
    </source>
</evidence>
<feature type="binding site" evidence="1">
    <location>
        <position position="236"/>
    </location>
    <ligand>
        <name>Zn(2+)</name>
        <dbReference type="ChEBI" id="CHEBI:29105"/>
    </ligand>
</feature>
<keyword evidence="1" id="KW-0067">ATP-binding</keyword>
<accession>A0A831X7V4</accession>
<dbReference type="HAMAP" id="MF_02214">
    <property type="entry name" value="Lipid_II_synth_MurT"/>
    <property type="match status" value="1"/>
</dbReference>
<feature type="binding site" evidence="1">
    <location>
        <position position="239"/>
    </location>
    <ligand>
        <name>Zn(2+)</name>
        <dbReference type="ChEBI" id="CHEBI:29105"/>
    </ligand>
</feature>
<comment type="catalytic activity">
    <reaction evidence="1">
        <text>beta-D-GlcNAc-(1-&gt;4)-Mur2Ac(oyl-L-Ala-gamma-D-O-P-Glu-L-Lys-D-Ala-D-Ala)-di-trans,octa-cis-undecaprenyl diphosphate + NH4(+) = beta-D-GlcNAc-(1-&gt;4)-Mur2Ac(oyl-L-Ala-D-isoglutaminyl-L-Lys-D-Ala-D-Ala)-di-trans,octa-cis-undecaprenyl diphosphate + phosphate + H(+)</text>
        <dbReference type="Rhea" id="RHEA:57932"/>
        <dbReference type="ChEBI" id="CHEBI:15378"/>
        <dbReference type="ChEBI" id="CHEBI:28938"/>
        <dbReference type="ChEBI" id="CHEBI:43474"/>
        <dbReference type="ChEBI" id="CHEBI:62233"/>
        <dbReference type="ChEBI" id="CHEBI:143132"/>
    </reaction>
</comment>
<comment type="pathway">
    <text evidence="1">Cell wall biogenesis; peptidoglycan biosynthesis.</text>
</comment>
<feature type="binding site" evidence="1">
    <location>
        <position position="217"/>
    </location>
    <ligand>
        <name>Zn(2+)</name>
        <dbReference type="ChEBI" id="CHEBI:29105"/>
    </ligand>
</feature>
<keyword evidence="1" id="KW-0573">Peptidoglycan synthesis</keyword>
<dbReference type="PANTHER" id="PTHR23135">
    <property type="entry name" value="MUR LIGASE FAMILY MEMBER"/>
    <property type="match status" value="1"/>
</dbReference>
<evidence type="ECO:0000256" key="1">
    <source>
        <dbReference type="HAMAP-Rule" id="MF_02214"/>
    </source>
</evidence>
<dbReference type="InterPro" id="IPR036565">
    <property type="entry name" value="Mur-like_cat_sf"/>
</dbReference>
<dbReference type="Pfam" id="PF08353">
    <property type="entry name" value="MurT_C"/>
    <property type="match status" value="1"/>
</dbReference>
<feature type="domain" description="Mur ligase central" evidence="2">
    <location>
        <begin position="57"/>
        <end position="197"/>
    </location>
</feature>
<keyword evidence="1" id="KW-0862">Zinc</keyword>
<dbReference type="GO" id="GO:0016881">
    <property type="term" value="F:acid-amino acid ligase activity"/>
    <property type="evidence" value="ECO:0007669"/>
    <property type="project" value="InterPro"/>
</dbReference>
<keyword evidence="1" id="KW-0961">Cell wall biogenesis/degradation</keyword>
<keyword evidence="1" id="KW-0479">Metal-binding</keyword>